<keyword evidence="3" id="KW-0285">Flavoprotein</keyword>
<dbReference type="Gene3D" id="1.20.140.10">
    <property type="entry name" value="Butyryl-CoA Dehydrogenase, subunit A, domain 3"/>
    <property type="match status" value="1"/>
</dbReference>
<dbReference type="PANTHER" id="PTHR43884">
    <property type="entry name" value="ACYL-COA DEHYDROGENASE"/>
    <property type="match status" value="1"/>
</dbReference>
<comment type="caution">
    <text evidence="8">The sequence shown here is derived from an EMBL/GenBank/DDBJ whole genome shotgun (WGS) entry which is preliminary data.</text>
</comment>
<feature type="domain" description="Acyl-CoA dehydrogenase/oxidase N-terminal" evidence="7">
    <location>
        <begin position="15"/>
        <end position="89"/>
    </location>
</feature>
<dbReference type="SUPFAM" id="SSF47203">
    <property type="entry name" value="Acyl-CoA dehydrogenase C-terminal domain-like"/>
    <property type="match status" value="1"/>
</dbReference>
<dbReference type="PANTHER" id="PTHR43884:SF20">
    <property type="entry name" value="ACYL-COA DEHYDROGENASE FADE28"/>
    <property type="match status" value="1"/>
</dbReference>
<comment type="similarity">
    <text evidence="2">Belongs to the acyl-CoA dehydrogenase family.</text>
</comment>
<dbReference type="InterPro" id="IPR037069">
    <property type="entry name" value="AcylCoA_DH/ox_N_sf"/>
</dbReference>
<evidence type="ECO:0000256" key="4">
    <source>
        <dbReference type="ARBA" id="ARBA00022827"/>
    </source>
</evidence>
<dbReference type="GO" id="GO:0003995">
    <property type="term" value="F:acyl-CoA dehydrogenase activity"/>
    <property type="evidence" value="ECO:0007669"/>
    <property type="project" value="TreeGrafter"/>
</dbReference>
<evidence type="ECO:0000256" key="5">
    <source>
        <dbReference type="ARBA" id="ARBA00023002"/>
    </source>
</evidence>
<protein>
    <recommendedName>
        <fullName evidence="10">Acyl-CoA dehydrogenase</fullName>
    </recommendedName>
</protein>
<dbReference type="Gene3D" id="1.10.540.10">
    <property type="entry name" value="Acyl-CoA dehydrogenase/oxidase, N-terminal domain"/>
    <property type="match status" value="1"/>
</dbReference>
<dbReference type="RefSeq" id="WP_057751261.1">
    <property type="nucleotide sequence ID" value="NZ_LJYG01000094.1"/>
</dbReference>
<gene>
    <name evidence="8" type="ORF">AOQ71_22745</name>
</gene>
<evidence type="ECO:0000313" key="8">
    <source>
        <dbReference type="EMBL" id="KRQ08309.1"/>
    </source>
</evidence>
<accession>A0A0R3DLT6</accession>
<organism evidence="8 9">
    <name type="scientific">Bradyrhizobium manausense</name>
    <dbReference type="NCBI Taxonomy" id="989370"/>
    <lineage>
        <taxon>Bacteria</taxon>
        <taxon>Pseudomonadati</taxon>
        <taxon>Pseudomonadota</taxon>
        <taxon>Alphaproteobacteria</taxon>
        <taxon>Hyphomicrobiales</taxon>
        <taxon>Nitrobacteraceae</taxon>
        <taxon>Bradyrhizobium</taxon>
    </lineage>
</organism>
<dbReference type="InterPro" id="IPR046373">
    <property type="entry name" value="Acyl-CoA_Oxase/DH_mid-dom_sf"/>
</dbReference>
<dbReference type="Gene3D" id="2.40.110.10">
    <property type="entry name" value="Butyryl-CoA Dehydrogenase, subunit A, domain 2"/>
    <property type="match status" value="1"/>
</dbReference>
<evidence type="ECO:0008006" key="10">
    <source>
        <dbReference type="Google" id="ProtNLM"/>
    </source>
</evidence>
<keyword evidence="4" id="KW-0274">FAD</keyword>
<dbReference type="InterPro" id="IPR009100">
    <property type="entry name" value="AcylCoA_DH/oxidase_NM_dom_sf"/>
</dbReference>
<dbReference type="Pfam" id="PF02771">
    <property type="entry name" value="Acyl-CoA_dh_N"/>
    <property type="match status" value="1"/>
</dbReference>
<dbReference type="SUPFAM" id="SSF56645">
    <property type="entry name" value="Acyl-CoA dehydrogenase NM domain-like"/>
    <property type="match status" value="1"/>
</dbReference>
<dbReference type="InterPro" id="IPR013786">
    <property type="entry name" value="AcylCoA_DH/ox_N"/>
</dbReference>
<reference evidence="8 9" key="1">
    <citation type="submission" date="2015-09" db="EMBL/GenBank/DDBJ databases">
        <title>Draft Genome Sequence of Bradyrhizobium manausense Strain BR 3351T, a Novel Symbiotic Nitrogen-Fixing Alphaproteobacterium Isolated from Brazilian Amazon Rain Forest.</title>
        <authorList>
            <person name="De Araujo J.L."/>
            <person name="Zilli J.E."/>
        </authorList>
    </citation>
    <scope>NUCLEOTIDE SEQUENCE [LARGE SCALE GENOMIC DNA]</scope>
    <source>
        <strain evidence="8 9">BR3351</strain>
    </source>
</reference>
<dbReference type="EMBL" id="LJYG01000094">
    <property type="protein sequence ID" value="KRQ08309.1"/>
    <property type="molecule type" value="Genomic_DNA"/>
</dbReference>
<comment type="cofactor">
    <cofactor evidence="1">
        <name>FAD</name>
        <dbReference type="ChEBI" id="CHEBI:57692"/>
    </cofactor>
</comment>
<dbReference type="OrthoDB" id="9775090at2"/>
<evidence type="ECO:0000256" key="2">
    <source>
        <dbReference type="ARBA" id="ARBA00009347"/>
    </source>
</evidence>
<dbReference type="STRING" id="989370.AOQ71_22745"/>
<dbReference type="Pfam" id="PF00441">
    <property type="entry name" value="Acyl-CoA_dh_1"/>
    <property type="match status" value="1"/>
</dbReference>
<dbReference type="InterPro" id="IPR009075">
    <property type="entry name" value="AcylCo_DH/oxidase_C"/>
</dbReference>
<evidence type="ECO:0000256" key="1">
    <source>
        <dbReference type="ARBA" id="ARBA00001974"/>
    </source>
</evidence>
<evidence type="ECO:0000256" key="3">
    <source>
        <dbReference type="ARBA" id="ARBA00022630"/>
    </source>
</evidence>
<name>A0A0R3DLT6_9BRAD</name>
<feature type="domain" description="Acyl-CoA dehydrogenase/oxidase C-terminal" evidence="6">
    <location>
        <begin position="226"/>
        <end position="358"/>
    </location>
</feature>
<dbReference type="InterPro" id="IPR036250">
    <property type="entry name" value="AcylCo_DH-like_C"/>
</dbReference>
<evidence type="ECO:0000259" key="6">
    <source>
        <dbReference type="Pfam" id="PF00441"/>
    </source>
</evidence>
<sequence>MPKLMLDDPDGTLVMLSDSVTGFAGRFPGAKAMRERRGRGGTMDPLIWSAMAEAGWIGLLLPQECGGAGLGLREQTVLSEALGRALIAEPTGAASVFAATLVGGASPGAERSRLAAGMTSGEIIAVPAWTSGAKPMTARSVNGSILLSGEMRFVDAARAATDFLVVARSADGVILLSVAADAPGLAISERAGVDGGALATISFSDCAVPADRVLSRANRCEDLLRRAILHTRLALAAELTGVASKALELTIAYTSDRVQFGKPIASFQAIQHRLVDMWIEADFAAAAVVNAVDALQAKDDDAAELAVLAAKARAGEAAFSICRRAVHLHGAMGYTDECDIGLYLKRAINLNAMLGQPEQLRLEFVERESGYGRGRT</sequence>
<proteinExistence type="inferred from homology"/>
<dbReference type="GO" id="GO:0050660">
    <property type="term" value="F:flavin adenine dinucleotide binding"/>
    <property type="evidence" value="ECO:0007669"/>
    <property type="project" value="InterPro"/>
</dbReference>
<dbReference type="Proteomes" id="UP000051936">
    <property type="component" value="Unassembled WGS sequence"/>
</dbReference>
<evidence type="ECO:0000313" key="9">
    <source>
        <dbReference type="Proteomes" id="UP000051936"/>
    </source>
</evidence>
<keyword evidence="5" id="KW-0560">Oxidoreductase</keyword>
<dbReference type="CDD" id="cd00567">
    <property type="entry name" value="ACAD"/>
    <property type="match status" value="1"/>
</dbReference>
<dbReference type="AlphaFoldDB" id="A0A0R3DLT6"/>
<keyword evidence="9" id="KW-1185">Reference proteome</keyword>
<evidence type="ECO:0000259" key="7">
    <source>
        <dbReference type="Pfam" id="PF02771"/>
    </source>
</evidence>